<organism evidence="2 3">
    <name type="scientific">Halogeometricum limi</name>
    <dbReference type="NCBI Taxonomy" id="555875"/>
    <lineage>
        <taxon>Archaea</taxon>
        <taxon>Methanobacteriati</taxon>
        <taxon>Methanobacteriota</taxon>
        <taxon>Stenosarchaea group</taxon>
        <taxon>Halobacteria</taxon>
        <taxon>Halobacteriales</taxon>
        <taxon>Haloferacaceae</taxon>
        <taxon>Halogeometricum</taxon>
    </lineage>
</organism>
<sequence length="53" mass="6229">MSHQRESQKPQGAPVPRPSVDESGVLARLRRHVRTWPKRYVEMRTGRFDPDTE</sequence>
<gene>
    <name evidence="2" type="ORF">SAMN04488124_0148</name>
</gene>
<dbReference type="STRING" id="555875.SAMN04488124_0148"/>
<feature type="region of interest" description="Disordered" evidence="1">
    <location>
        <begin position="1"/>
        <end position="25"/>
    </location>
</feature>
<proteinExistence type="predicted"/>
<evidence type="ECO:0000256" key="1">
    <source>
        <dbReference type="SAM" id="MobiDB-lite"/>
    </source>
</evidence>
<evidence type="ECO:0000313" key="3">
    <source>
        <dbReference type="Proteomes" id="UP000243250"/>
    </source>
</evidence>
<dbReference type="RefSeq" id="WP_175501324.1">
    <property type="nucleotide sequence ID" value="NZ_FOYS01000001.1"/>
</dbReference>
<name>A0A1I6FRP9_9EURY</name>
<evidence type="ECO:0000313" key="2">
    <source>
        <dbReference type="EMBL" id="SFR32584.1"/>
    </source>
</evidence>
<dbReference type="OrthoDB" id="225433at2157"/>
<accession>A0A1I6FRP9</accession>
<keyword evidence="3" id="KW-1185">Reference proteome</keyword>
<dbReference type="Proteomes" id="UP000243250">
    <property type="component" value="Unassembled WGS sequence"/>
</dbReference>
<reference evidence="3" key="1">
    <citation type="submission" date="2016-10" db="EMBL/GenBank/DDBJ databases">
        <authorList>
            <person name="Varghese N."/>
            <person name="Submissions S."/>
        </authorList>
    </citation>
    <scope>NUCLEOTIDE SEQUENCE [LARGE SCALE GENOMIC DNA]</scope>
    <source>
        <strain evidence="3">CGMCC 1.8711</strain>
    </source>
</reference>
<dbReference type="AlphaFoldDB" id="A0A1I6FRP9"/>
<dbReference type="EMBL" id="FOYS01000001">
    <property type="protein sequence ID" value="SFR32584.1"/>
    <property type="molecule type" value="Genomic_DNA"/>
</dbReference>
<protein>
    <submittedName>
        <fullName evidence="2">Uncharacterized protein</fullName>
    </submittedName>
</protein>